<comment type="similarity">
    <text evidence="1">Belongs to the short-chain dehydrogenases/reductases (SDR) family.</text>
</comment>
<evidence type="ECO:0000256" key="1">
    <source>
        <dbReference type="ARBA" id="ARBA00006484"/>
    </source>
</evidence>
<dbReference type="Pfam" id="PF00106">
    <property type="entry name" value="adh_short"/>
    <property type="match status" value="1"/>
</dbReference>
<dbReference type="GO" id="GO:0016491">
    <property type="term" value="F:oxidoreductase activity"/>
    <property type="evidence" value="ECO:0007669"/>
    <property type="project" value="UniProtKB-KW"/>
</dbReference>
<name>A0ABW1TYP1_9BURK</name>
<dbReference type="PRINTS" id="PR00081">
    <property type="entry name" value="GDHRDH"/>
</dbReference>
<dbReference type="RefSeq" id="WP_377413970.1">
    <property type="nucleotide sequence ID" value="NZ_JBHSRS010000077.1"/>
</dbReference>
<sequence>MKMENKVAVLTGAGNGIGEALAKRMAAAGARGVLVSDISESDAQRVAADIVAAGGRAFGVAADVSSEAAIKRLVETAESRFGPVDLFCSNAGIVDEGGADAPDSKWERSWNINVMAHVFAARAVLPGMLARGSGYLLSTCSAAGLLTSPGAAPYAVTKHAAIALAEWLSITHGDAGIRVSVICPQAVRTKLLEDSISSGNAASDAFAKVGKLLEPDEVAACVMKGLEDEIFLILPHPEVQGFAERKVANIDRWLAGMRKFLTRQA</sequence>
<protein>
    <submittedName>
        <fullName evidence="3">SDR family oxidoreductase</fullName>
        <ecNumber evidence="3">1.-.-.-</ecNumber>
    </submittedName>
</protein>
<dbReference type="Gene3D" id="3.40.50.720">
    <property type="entry name" value="NAD(P)-binding Rossmann-like Domain"/>
    <property type="match status" value="1"/>
</dbReference>
<dbReference type="InterPro" id="IPR020904">
    <property type="entry name" value="Sc_DH/Rdtase_CS"/>
</dbReference>
<accession>A0ABW1TYP1</accession>
<dbReference type="PANTHER" id="PTHR24322">
    <property type="entry name" value="PKSB"/>
    <property type="match status" value="1"/>
</dbReference>
<evidence type="ECO:0000313" key="4">
    <source>
        <dbReference type="Proteomes" id="UP001596270"/>
    </source>
</evidence>
<keyword evidence="4" id="KW-1185">Reference proteome</keyword>
<dbReference type="PANTHER" id="PTHR24322:SF736">
    <property type="entry name" value="RETINOL DEHYDROGENASE 10"/>
    <property type="match status" value="1"/>
</dbReference>
<reference evidence="4" key="1">
    <citation type="journal article" date="2019" name="Int. J. Syst. Evol. Microbiol.">
        <title>The Global Catalogue of Microorganisms (GCM) 10K type strain sequencing project: providing services to taxonomists for standard genome sequencing and annotation.</title>
        <authorList>
            <consortium name="The Broad Institute Genomics Platform"/>
            <consortium name="The Broad Institute Genome Sequencing Center for Infectious Disease"/>
            <person name="Wu L."/>
            <person name="Ma J."/>
        </authorList>
    </citation>
    <scope>NUCLEOTIDE SEQUENCE [LARGE SCALE GENOMIC DNA]</scope>
    <source>
        <strain evidence="4">CCUG 39402</strain>
    </source>
</reference>
<comment type="caution">
    <text evidence="3">The sequence shown here is derived from an EMBL/GenBank/DDBJ whole genome shotgun (WGS) entry which is preliminary data.</text>
</comment>
<dbReference type="EMBL" id="JBHSRS010000077">
    <property type="protein sequence ID" value="MFC6282417.1"/>
    <property type="molecule type" value="Genomic_DNA"/>
</dbReference>
<dbReference type="Proteomes" id="UP001596270">
    <property type="component" value="Unassembled WGS sequence"/>
</dbReference>
<dbReference type="EC" id="1.-.-.-" evidence="3"/>
<keyword evidence="2 3" id="KW-0560">Oxidoreductase</keyword>
<dbReference type="SUPFAM" id="SSF51735">
    <property type="entry name" value="NAD(P)-binding Rossmann-fold domains"/>
    <property type="match status" value="1"/>
</dbReference>
<proteinExistence type="inferred from homology"/>
<dbReference type="CDD" id="cd05233">
    <property type="entry name" value="SDR_c"/>
    <property type="match status" value="1"/>
</dbReference>
<organism evidence="3 4">
    <name type="scientific">Polaromonas aquatica</name>
    <dbReference type="NCBI Taxonomy" id="332657"/>
    <lineage>
        <taxon>Bacteria</taxon>
        <taxon>Pseudomonadati</taxon>
        <taxon>Pseudomonadota</taxon>
        <taxon>Betaproteobacteria</taxon>
        <taxon>Burkholderiales</taxon>
        <taxon>Comamonadaceae</taxon>
        <taxon>Polaromonas</taxon>
    </lineage>
</organism>
<evidence type="ECO:0000256" key="2">
    <source>
        <dbReference type="ARBA" id="ARBA00023002"/>
    </source>
</evidence>
<evidence type="ECO:0000313" key="3">
    <source>
        <dbReference type="EMBL" id="MFC6282417.1"/>
    </source>
</evidence>
<gene>
    <name evidence="3" type="ORF">ACFQND_14410</name>
</gene>
<dbReference type="InterPro" id="IPR002347">
    <property type="entry name" value="SDR_fam"/>
</dbReference>
<dbReference type="InterPro" id="IPR036291">
    <property type="entry name" value="NAD(P)-bd_dom_sf"/>
</dbReference>
<dbReference type="PROSITE" id="PS00061">
    <property type="entry name" value="ADH_SHORT"/>
    <property type="match status" value="1"/>
</dbReference>